<protein>
    <recommendedName>
        <fullName evidence="1">chloroplast protein-transporting ATPase</fullName>
        <ecNumber evidence="1">7.4.2.4</ecNumber>
    </recommendedName>
</protein>
<keyword evidence="2" id="KW-0813">Transport</keyword>
<evidence type="ECO:0000256" key="4">
    <source>
        <dbReference type="ARBA" id="ARBA00034043"/>
    </source>
</evidence>
<dbReference type="OrthoDB" id="952271at2759"/>
<dbReference type="Proteomes" id="UP000636800">
    <property type="component" value="Chromosome 3"/>
</dbReference>
<dbReference type="PANTHER" id="PTHR30612">
    <property type="entry name" value="SECA INNER MEMBRANE COMPONENT OF SEC PROTEIN SECRETION SYSTEM"/>
    <property type="match status" value="1"/>
</dbReference>
<dbReference type="InterPro" id="IPR000185">
    <property type="entry name" value="SecA"/>
</dbReference>
<evidence type="ECO:0000259" key="5">
    <source>
        <dbReference type="PROSITE" id="PS51196"/>
    </source>
</evidence>
<proteinExistence type="predicted"/>
<dbReference type="Gene3D" id="3.40.50.300">
    <property type="entry name" value="P-loop containing nucleotide triphosphate hydrolases"/>
    <property type="match status" value="1"/>
</dbReference>
<evidence type="ECO:0000256" key="2">
    <source>
        <dbReference type="ARBA" id="ARBA00022927"/>
    </source>
</evidence>
<dbReference type="PROSITE" id="PS51196">
    <property type="entry name" value="SECA_MOTOR_DEAD"/>
    <property type="match status" value="1"/>
</dbReference>
<dbReference type="Pfam" id="PF07517">
    <property type="entry name" value="SecA_DEAD"/>
    <property type="match status" value="1"/>
</dbReference>
<evidence type="ECO:0000313" key="7">
    <source>
        <dbReference type="Proteomes" id="UP000636800"/>
    </source>
</evidence>
<keyword evidence="2" id="KW-0653">Protein transport</keyword>
<organism evidence="6 7">
    <name type="scientific">Vanilla planifolia</name>
    <name type="common">Vanilla</name>
    <dbReference type="NCBI Taxonomy" id="51239"/>
    <lineage>
        <taxon>Eukaryota</taxon>
        <taxon>Viridiplantae</taxon>
        <taxon>Streptophyta</taxon>
        <taxon>Embryophyta</taxon>
        <taxon>Tracheophyta</taxon>
        <taxon>Spermatophyta</taxon>
        <taxon>Magnoliopsida</taxon>
        <taxon>Liliopsida</taxon>
        <taxon>Asparagales</taxon>
        <taxon>Orchidaceae</taxon>
        <taxon>Vanilloideae</taxon>
        <taxon>Vanilleae</taxon>
        <taxon>Vanilla</taxon>
    </lineage>
</organism>
<dbReference type="GO" id="GO:0009941">
    <property type="term" value="C:chloroplast envelope"/>
    <property type="evidence" value="ECO:0007669"/>
    <property type="project" value="TreeGrafter"/>
</dbReference>
<dbReference type="PRINTS" id="PR00906">
    <property type="entry name" value="SECA"/>
</dbReference>
<sequence>LTGRVEEKRRWSDGIHQAVEAKEGLKIQADSVVVAQITYQSLFKLYPKLSGMTGTAKTEEKEFLKMFKMPVIEIPTNLPNIRRDWPIQAFATAQGKWKHVREEVQYMFRLGRPVLVGSTRIGKFHTMFSMQDLSMLQGKLKLLLKLVENMP</sequence>
<dbReference type="InterPro" id="IPR011115">
    <property type="entry name" value="SecA_DEAD"/>
</dbReference>
<comment type="catalytic activity">
    <reaction evidence="4">
        <text>ATP + H2O + chloroplast-proteinSide 1 = ADP + phosphate + chloroplast-proteinSide 2.</text>
        <dbReference type="EC" id="7.4.2.4"/>
    </reaction>
</comment>
<name>A0A835RI03_VANPL</name>
<gene>
    <name evidence="6" type="ORF">HPP92_007346</name>
</gene>
<feature type="non-terminal residue" evidence="6">
    <location>
        <position position="151"/>
    </location>
</feature>
<dbReference type="GO" id="GO:0017038">
    <property type="term" value="P:protein import"/>
    <property type="evidence" value="ECO:0007669"/>
    <property type="project" value="InterPro"/>
</dbReference>
<keyword evidence="3" id="KW-0811">Translocation</keyword>
<dbReference type="SUPFAM" id="SSF52540">
    <property type="entry name" value="P-loop containing nucleoside triphosphate hydrolases"/>
    <property type="match status" value="1"/>
</dbReference>
<reference evidence="6 7" key="1">
    <citation type="journal article" date="2020" name="Nat. Food">
        <title>A phased Vanilla planifolia genome enables genetic improvement of flavour and production.</title>
        <authorList>
            <person name="Hasing T."/>
            <person name="Tang H."/>
            <person name="Brym M."/>
            <person name="Khazi F."/>
            <person name="Huang T."/>
            <person name="Chambers A.H."/>
        </authorList>
    </citation>
    <scope>NUCLEOTIDE SEQUENCE [LARGE SCALE GENOMIC DNA]</scope>
    <source>
        <tissue evidence="6">Leaf</tissue>
    </source>
</reference>
<dbReference type="SUPFAM" id="SSF81767">
    <property type="entry name" value="Pre-protein crosslinking domain of SecA"/>
    <property type="match status" value="1"/>
</dbReference>
<dbReference type="GO" id="GO:0006886">
    <property type="term" value="P:intracellular protein transport"/>
    <property type="evidence" value="ECO:0007669"/>
    <property type="project" value="InterPro"/>
</dbReference>
<dbReference type="InterPro" id="IPR014018">
    <property type="entry name" value="SecA_motor_DEAD"/>
</dbReference>
<dbReference type="EC" id="7.4.2.4" evidence="1"/>
<dbReference type="InterPro" id="IPR027417">
    <property type="entry name" value="P-loop_NTPase"/>
</dbReference>
<dbReference type="GO" id="GO:0016020">
    <property type="term" value="C:membrane"/>
    <property type="evidence" value="ECO:0007669"/>
    <property type="project" value="InterPro"/>
</dbReference>
<dbReference type="EMBL" id="JADCNL010000003">
    <property type="protein sequence ID" value="KAG0488535.1"/>
    <property type="molecule type" value="Genomic_DNA"/>
</dbReference>
<dbReference type="GO" id="GO:0006605">
    <property type="term" value="P:protein targeting"/>
    <property type="evidence" value="ECO:0007669"/>
    <property type="project" value="InterPro"/>
</dbReference>
<feature type="domain" description="SecA family profile" evidence="5">
    <location>
        <begin position="1"/>
        <end position="151"/>
    </location>
</feature>
<comment type="caution">
    <text evidence="6">The sequence shown here is derived from an EMBL/GenBank/DDBJ whole genome shotgun (WGS) entry which is preliminary data.</text>
</comment>
<evidence type="ECO:0000313" key="6">
    <source>
        <dbReference type="EMBL" id="KAG0488535.1"/>
    </source>
</evidence>
<dbReference type="InterPro" id="IPR036670">
    <property type="entry name" value="SecA_X-link_sf"/>
</dbReference>
<evidence type="ECO:0000256" key="1">
    <source>
        <dbReference type="ARBA" id="ARBA00012047"/>
    </source>
</evidence>
<accession>A0A835RI03</accession>
<dbReference type="AlphaFoldDB" id="A0A835RI03"/>
<dbReference type="GO" id="GO:0005524">
    <property type="term" value="F:ATP binding"/>
    <property type="evidence" value="ECO:0007669"/>
    <property type="project" value="InterPro"/>
</dbReference>
<dbReference type="GO" id="GO:0016464">
    <property type="term" value="F:chloroplast protein-transporting ATPase activity"/>
    <property type="evidence" value="ECO:0007669"/>
    <property type="project" value="UniProtKB-EC"/>
</dbReference>
<evidence type="ECO:0000256" key="3">
    <source>
        <dbReference type="ARBA" id="ARBA00023010"/>
    </source>
</evidence>
<keyword evidence="7" id="KW-1185">Reference proteome</keyword>
<dbReference type="Gene3D" id="3.90.1440.10">
    <property type="entry name" value="SecA, preprotein cross-linking domain"/>
    <property type="match status" value="1"/>
</dbReference>
<dbReference type="PANTHER" id="PTHR30612:SF11">
    <property type="entry name" value="PROTEIN TRANSLOCASE SUBUNIT SECA2, CHLOROPLASTIC"/>
    <property type="match status" value="1"/>
</dbReference>